<evidence type="ECO:0000313" key="2">
    <source>
        <dbReference type="Proteomes" id="UP000434475"/>
    </source>
</evidence>
<dbReference type="RefSeq" id="WP_108981946.1">
    <property type="nucleotide sequence ID" value="NZ_JAQLWY010000025.1"/>
</dbReference>
<comment type="caution">
    <text evidence="1">The sequence shown here is derived from an EMBL/GenBank/DDBJ whole genome shotgun (WGS) entry which is preliminary data.</text>
</comment>
<proteinExistence type="predicted"/>
<accession>A0A6I2R7P5</accession>
<dbReference type="Proteomes" id="UP000434475">
    <property type="component" value="Unassembled WGS sequence"/>
</dbReference>
<sequence>MVEKLKFGSLYMDGQPKEVGGWYPSNEPALRLGNTVPGKEITWIKSGDIYIAEQCLISFISFNNIARWGYTEPVKMNIDGRLATIRLLNVGEWKGAPNEWDDALNRVGDERSLWNGGKKDEWDSGLAFFGAKKSKSSPLIVRGEYGQPRSFHVVGRGFLISGPDDASPSIGWRPALEFRVDRDAVPGDQLCIKLRHSWVRGVLLEKTNYDLILKAIPETPFGLLKAEGCLLLDHEKGLAAVERQAIMDIQIEEE</sequence>
<gene>
    <name evidence="1" type="ORF">GKE97_20225</name>
</gene>
<protein>
    <submittedName>
        <fullName evidence="1">Uncharacterized protein</fullName>
    </submittedName>
</protein>
<organism evidence="1 2">
    <name type="scientific">Flavonifractor plautii</name>
    <name type="common">Fusobacterium plautii</name>
    <dbReference type="NCBI Taxonomy" id="292800"/>
    <lineage>
        <taxon>Bacteria</taxon>
        <taxon>Bacillati</taxon>
        <taxon>Bacillota</taxon>
        <taxon>Clostridia</taxon>
        <taxon>Eubacteriales</taxon>
        <taxon>Oscillospiraceae</taxon>
        <taxon>Flavonifractor</taxon>
    </lineage>
</organism>
<reference evidence="1 2" key="1">
    <citation type="journal article" date="2019" name="Nat. Med.">
        <title>A library of human gut bacterial isolates paired with longitudinal multiomics data enables mechanistic microbiome research.</title>
        <authorList>
            <person name="Poyet M."/>
            <person name="Groussin M."/>
            <person name="Gibbons S.M."/>
            <person name="Avila-Pacheco J."/>
            <person name="Jiang X."/>
            <person name="Kearney S.M."/>
            <person name="Perrotta A.R."/>
            <person name="Berdy B."/>
            <person name="Zhao S."/>
            <person name="Lieberman T.D."/>
            <person name="Swanson P.K."/>
            <person name="Smith M."/>
            <person name="Roesemann S."/>
            <person name="Alexander J.E."/>
            <person name="Rich S.A."/>
            <person name="Livny J."/>
            <person name="Vlamakis H."/>
            <person name="Clish C."/>
            <person name="Bullock K."/>
            <person name="Deik A."/>
            <person name="Scott J."/>
            <person name="Pierce K.A."/>
            <person name="Xavier R.J."/>
            <person name="Alm E.J."/>
        </authorList>
    </citation>
    <scope>NUCLEOTIDE SEQUENCE [LARGE SCALE GENOMIC DNA]</scope>
    <source>
        <strain evidence="1 2">BIOML-A2</strain>
    </source>
</reference>
<dbReference type="EMBL" id="WKPR01000027">
    <property type="protein sequence ID" value="MSB21809.1"/>
    <property type="molecule type" value="Genomic_DNA"/>
</dbReference>
<dbReference type="AlphaFoldDB" id="A0A6I2R7P5"/>
<name>A0A6I2R7P5_FLAPL</name>
<evidence type="ECO:0000313" key="1">
    <source>
        <dbReference type="EMBL" id="MSB21809.1"/>
    </source>
</evidence>